<dbReference type="GO" id="GO:0007030">
    <property type="term" value="P:Golgi organization"/>
    <property type="evidence" value="ECO:0007669"/>
    <property type="project" value="TreeGrafter"/>
</dbReference>
<evidence type="ECO:0000313" key="2">
    <source>
        <dbReference type="WBParaSite" id="SMUV_0001013401-mRNA-1"/>
    </source>
</evidence>
<keyword evidence="1" id="KW-1185">Reference proteome</keyword>
<accession>A0A0N5AYT4</accession>
<dbReference type="GO" id="GO:0009306">
    <property type="term" value="P:protein secretion"/>
    <property type="evidence" value="ECO:0007669"/>
    <property type="project" value="TreeGrafter"/>
</dbReference>
<reference evidence="2" key="1">
    <citation type="submission" date="2017-02" db="UniProtKB">
        <authorList>
            <consortium name="WormBaseParasite"/>
        </authorList>
    </citation>
    <scope>IDENTIFICATION</scope>
</reference>
<name>A0A0N5AYT4_9BILA</name>
<organism evidence="1 2">
    <name type="scientific">Syphacia muris</name>
    <dbReference type="NCBI Taxonomy" id="451379"/>
    <lineage>
        <taxon>Eukaryota</taxon>
        <taxon>Metazoa</taxon>
        <taxon>Ecdysozoa</taxon>
        <taxon>Nematoda</taxon>
        <taxon>Chromadorea</taxon>
        <taxon>Rhabditida</taxon>
        <taxon>Spirurina</taxon>
        <taxon>Oxyuridomorpha</taxon>
        <taxon>Oxyuroidea</taxon>
        <taxon>Oxyuridae</taxon>
        <taxon>Syphacia</taxon>
    </lineage>
</organism>
<dbReference type="PANTHER" id="PTHR17985:SF8">
    <property type="entry name" value="TRANSPORT AND GOLGI ORGANIZATION PROTEIN 2 HOMOLOG"/>
    <property type="match status" value="1"/>
</dbReference>
<dbReference type="AlphaFoldDB" id="A0A0N5AYT4"/>
<evidence type="ECO:0000313" key="1">
    <source>
        <dbReference type="Proteomes" id="UP000046393"/>
    </source>
</evidence>
<dbReference type="Proteomes" id="UP000046393">
    <property type="component" value="Unplaced"/>
</dbReference>
<dbReference type="Pfam" id="PF05742">
    <property type="entry name" value="TANGO2"/>
    <property type="match status" value="1"/>
</dbReference>
<protein>
    <submittedName>
        <fullName evidence="2">Transport and Golgi organization protein 2</fullName>
    </submittedName>
</protein>
<dbReference type="STRING" id="451379.A0A0N5AYT4"/>
<dbReference type="PANTHER" id="PTHR17985">
    <property type="entry name" value="SER/THR-RICH PROTEIN T10 IN DGCR REGION"/>
    <property type="match status" value="1"/>
</dbReference>
<dbReference type="InterPro" id="IPR008551">
    <property type="entry name" value="TANGO2"/>
</dbReference>
<dbReference type="GO" id="GO:0005794">
    <property type="term" value="C:Golgi apparatus"/>
    <property type="evidence" value="ECO:0007669"/>
    <property type="project" value="TreeGrafter"/>
</dbReference>
<proteinExistence type="predicted"/>
<sequence>MCVTFVYLNPSAIGNAKDYQLIILNNRDESFDRPTSFAGWENGILAGRDEAISNERGGTWLGMREDGKIGVLLSMLEKAESMKTNAPTRGRIVCEYLASKCTANEYAQLIAEQGSQFNGFNLLLFDRVERNGKILYNLATVSNSSINANVENFYSGVYGFGNSSRLSPFKKVAYGTRLFEDAVKQNMQEKNDDLMIEQFLRILRDNTCHHPDQQLLSQTDQSEECSRAMSQLFYRFPPPHRYGTRSQTIVLVKGDGRAVFYECSMINNNGDYGCDDSQWPKTKFVFQLHDP</sequence>
<dbReference type="WBParaSite" id="SMUV_0001013401-mRNA-1">
    <property type="protein sequence ID" value="SMUV_0001013401-mRNA-1"/>
    <property type="gene ID" value="SMUV_0001013401"/>
</dbReference>